<reference evidence="2" key="1">
    <citation type="submission" date="2024-07" db="EMBL/GenBank/DDBJ databases">
        <title>Two chromosome-level genome assemblies of Korean endemic species Abeliophyllum distichum and Forsythia ovata (Oleaceae).</title>
        <authorList>
            <person name="Jang H."/>
        </authorList>
    </citation>
    <scope>NUCLEOTIDE SEQUENCE [LARGE SCALE GENOMIC DNA]</scope>
</reference>
<dbReference type="AlphaFoldDB" id="A0ABD1VGJ3"/>
<keyword evidence="2" id="KW-1185">Reference proteome</keyword>
<name>A0ABD1VGJ3_9LAMI</name>
<sequence length="125" mass="13998">MELGFSDTCHGLFLFGAEKTRKHKLIQQLDSIKHELINLLENLPTTERGLEVVGKIGLLADVELDIGEETCDFPSMLDLLTSLESSFLEEEPCDCPLIPYNTSAISISTSSGFKELDFDDAFRWL</sequence>
<evidence type="ECO:0000313" key="2">
    <source>
        <dbReference type="Proteomes" id="UP001604277"/>
    </source>
</evidence>
<organism evidence="1 2">
    <name type="scientific">Forsythia ovata</name>
    <dbReference type="NCBI Taxonomy" id="205694"/>
    <lineage>
        <taxon>Eukaryota</taxon>
        <taxon>Viridiplantae</taxon>
        <taxon>Streptophyta</taxon>
        <taxon>Embryophyta</taxon>
        <taxon>Tracheophyta</taxon>
        <taxon>Spermatophyta</taxon>
        <taxon>Magnoliopsida</taxon>
        <taxon>eudicotyledons</taxon>
        <taxon>Gunneridae</taxon>
        <taxon>Pentapetalae</taxon>
        <taxon>asterids</taxon>
        <taxon>lamiids</taxon>
        <taxon>Lamiales</taxon>
        <taxon>Oleaceae</taxon>
        <taxon>Forsythieae</taxon>
        <taxon>Forsythia</taxon>
    </lineage>
</organism>
<dbReference type="Proteomes" id="UP001604277">
    <property type="component" value="Unassembled WGS sequence"/>
</dbReference>
<proteinExistence type="predicted"/>
<evidence type="ECO:0000313" key="1">
    <source>
        <dbReference type="EMBL" id="KAL2535988.1"/>
    </source>
</evidence>
<gene>
    <name evidence="1" type="ORF">Fot_17379</name>
</gene>
<protein>
    <submittedName>
        <fullName evidence="1">Uncharacterized protein</fullName>
    </submittedName>
</protein>
<accession>A0ABD1VGJ3</accession>
<comment type="caution">
    <text evidence="1">The sequence shown here is derived from an EMBL/GenBank/DDBJ whole genome shotgun (WGS) entry which is preliminary data.</text>
</comment>
<dbReference type="EMBL" id="JBFOLJ010000005">
    <property type="protein sequence ID" value="KAL2535988.1"/>
    <property type="molecule type" value="Genomic_DNA"/>
</dbReference>